<protein>
    <submittedName>
        <fullName evidence="1">Uncharacterized protein</fullName>
    </submittedName>
</protein>
<gene>
    <name evidence="1" type="ORF">CLOBOL_00215</name>
</gene>
<accession>A8RGS8</accession>
<evidence type="ECO:0000313" key="2">
    <source>
        <dbReference type="Proteomes" id="UP000005396"/>
    </source>
</evidence>
<evidence type="ECO:0000313" key="1">
    <source>
        <dbReference type="EMBL" id="EDP19378.1"/>
    </source>
</evidence>
<sequence>MIALSKLTGAGDTSSCQLFYQQLWLGGIKYALSAQCVMQKYAADIADGLTENIAFYWEVGDLLVPLHYNHVLLLQCVCNPADEPAVKVKDSIIEMNMAHVIFDFLYYDIPGPGRDAVIPTDIKFREFGFQIGQQELCIVCIINAQ</sequence>
<dbReference type="EMBL" id="ABCC02000002">
    <property type="protein sequence ID" value="EDP19378.1"/>
    <property type="molecule type" value="Genomic_DNA"/>
</dbReference>
<comment type="caution">
    <text evidence="1">The sequence shown here is derived from an EMBL/GenBank/DDBJ whole genome shotgun (WGS) entry which is preliminary data.</text>
</comment>
<dbReference type="PaxDb" id="411902-CLOBOL_00215"/>
<dbReference type="Proteomes" id="UP000005396">
    <property type="component" value="Unassembled WGS sequence"/>
</dbReference>
<reference evidence="1 2" key="2">
    <citation type="submission" date="2007-09" db="EMBL/GenBank/DDBJ databases">
        <title>Draft genome sequence of Clostridium bolteae (ATCC BAA-613).</title>
        <authorList>
            <person name="Sudarsanam P."/>
            <person name="Ley R."/>
            <person name="Guruge J."/>
            <person name="Turnbaugh P.J."/>
            <person name="Mahowald M."/>
            <person name="Liep D."/>
            <person name="Gordon J."/>
        </authorList>
    </citation>
    <scope>NUCLEOTIDE SEQUENCE [LARGE SCALE GENOMIC DNA]</scope>
    <source>
        <strain evidence="2">ATCC BAA-613 / DSM 15670 / CCUG 46953 / JCM 12243 / WAL 16351</strain>
    </source>
</reference>
<dbReference type="AlphaFoldDB" id="A8RGS8"/>
<name>A8RGS8_ENTBW</name>
<organism evidence="1 2">
    <name type="scientific">Enterocloster bolteae (strain ATCC BAA-613 / DSM 15670 / CCUG 46953 / JCM 12243 / WAL 16351)</name>
    <name type="common">Clostridium bolteae</name>
    <dbReference type="NCBI Taxonomy" id="411902"/>
    <lineage>
        <taxon>Bacteria</taxon>
        <taxon>Bacillati</taxon>
        <taxon>Bacillota</taxon>
        <taxon>Clostridia</taxon>
        <taxon>Lachnospirales</taxon>
        <taxon>Lachnospiraceae</taxon>
        <taxon>Enterocloster</taxon>
    </lineage>
</organism>
<dbReference type="HOGENOM" id="CLU_1783481_0_0_9"/>
<reference evidence="1 2" key="1">
    <citation type="submission" date="2007-08" db="EMBL/GenBank/DDBJ databases">
        <authorList>
            <person name="Fulton L."/>
            <person name="Clifton S."/>
            <person name="Fulton B."/>
            <person name="Xu J."/>
            <person name="Minx P."/>
            <person name="Pepin K.H."/>
            <person name="Johnson M."/>
            <person name="Thiruvilangam P."/>
            <person name="Bhonagiri V."/>
            <person name="Nash W.E."/>
            <person name="Mardis E.R."/>
            <person name="Wilson R.K."/>
        </authorList>
    </citation>
    <scope>NUCLEOTIDE SEQUENCE [LARGE SCALE GENOMIC DNA]</scope>
    <source>
        <strain evidence="2">ATCC BAA-613 / DSM 15670 / CCUG 46953 / JCM 12243 / WAL 16351</strain>
    </source>
</reference>
<proteinExistence type="predicted"/>